<sequence length="100" mass="9877">MMFNKLAFATILAVATTSLAQTGNACCNSVQSSSSQSITSLLGAIGVVLQGVNVPIGLDCSPITGVGVSGTSCTNDPVDCDQIIASALVGINCTPIDVSG</sequence>
<dbReference type="OrthoDB" id="4225815at2759"/>
<organism evidence="7 8">
    <name type="scientific">Schizopora paradoxa</name>
    <dbReference type="NCBI Taxonomy" id="27342"/>
    <lineage>
        <taxon>Eukaryota</taxon>
        <taxon>Fungi</taxon>
        <taxon>Dikarya</taxon>
        <taxon>Basidiomycota</taxon>
        <taxon>Agaricomycotina</taxon>
        <taxon>Agaricomycetes</taxon>
        <taxon>Hymenochaetales</taxon>
        <taxon>Schizoporaceae</taxon>
        <taxon>Schizopora</taxon>
    </lineage>
</organism>
<dbReference type="InParanoid" id="A0A0H2S1U0"/>
<dbReference type="Proteomes" id="UP000053477">
    <property type="component" value="Unassembled WGS sequence"/>
</dbReference>
<evidence type="ECO:0000256" key="4">
    <source>
        <dbReference type="ARBA" id="ARBA00022525"/>
    </source>
</evidence>
<dbReference type="GO" id="GO:0005199">
    <property type="term" value="F:structural constituent of cell wall"/>
    <property type="evidence" value="ECO:0007669"/>
    <property type="project" value="InterPro"/>
</dbReference>
<feature type="signal peptide" evidence="6">
    <location>
        <begin position="1"/>
        <end position="20"/>
    </location>
</feature>
<dbReference type="AlphaFoldDB" id="A0A0H2S1U0"/>
<dbReference type="SMART" id="SM00075">
    <property type="entry name" value="HYDRO"/>
    <property type="match status" value="1"/>
</dbReference>
<reference evidence="7 8" key="1">
    <citation type="submission" date="2015-04" db="EMBL/GenBank/DDBJ databases">
        <title>Complete genome sequence of Schizopora paradoxa KUC8140, a cosmopolitan wood degrader in East Asia.</title>
        <authorList>
            <consortium name="DOE Joint Genome Institute"/>
            <person name="Min B."/>
            <person name="Park H."/>
            <person name="Jang Y."/>
            <person name="Kim J.-J."/>
            <person name="Kim K.H."/>
            <person name="Pangilinan J."/>
            <person name="Lipzen A."/>
            <person name="Riley R."/>
            <person name="Grigoriev I.V."/>
            <person name="Spatafora J.W."/>
            <person name="Choi I.-G."/>
        </authorList>
    </citation>
    <scope>NUCLEOTIDE SEQUENCE [LARGE SCALE GENOMIC DNA]</scope>
    <source>
        <strain evidence="7 8">KUC8140</strain>
    </source>
</reference>
<evidence type="ECO:0000256" key="6">
    <source>
        <dbReference type="RuleBase" id="RU365009"/>
    </source>
</evidence>
<feature type="chain" id="PRO_5013984192" description="Hydrophobin" evidence="6">
    <location>
        <begin position="21"/>
        <end position="100"/>
    </location>
</feature>
<dbReference type="EMBL" id="KQ085925">
    <property type="protein sequence ID" value="KLO15763.1"/>
    <property type="molecule type" value="Genomic_DNA"/>
</dbReference>
<dbReference type="GO" id="GO:0009277">
    <property type="term" value="C:fungal-type cell wall"/>
    <property type="evidence" value="ECO:0007669"/>
    <property type="project" value="InterPro"/>
</dbReference>
<keyword evidence="6" id="KW-0732">Signal</keyword>
<evidence type="ECO:0000256" key="5">
    <source>
        <dbReference type="ARBA" id="ARBA00023157"/>
    </source>
</evidence>
<proteinExistence type="inferred from homology"/>
<comment type="similarity">
    <text evidence="2 6">Belongs to the fungal hydrophobin family.</text>
</comment>
<gene>
    <name evidence="7" type="ORF">SCHPADRAFT_938465</name>
</gene>
<keyword evidence="3 6" id="KW-0134">Cell wall</keyword>
<keyword evidence="8" id="KW-1185">Reference proteome</keyword>
<evidence type="ECO:0000256" key="1">
    <source>
        <dbReference type="ARBA" id="ARBA00004191"/>
    </source>
</evidence>
<evidence type="ECO:0000256" key="3">
    <source>
        <dbReference type="ARBA" id="ARBA00022512"/>
    </source>
</evidence>
<comment type="subcellular location">
    <subcellularLocation>
        <location evidence="1 6">Secreted</location>
        <location evidence="1 6">Cell wall</location>
    </subcellularLocation>
</comment>
<keyword evidence="5 6" id="KW-1015">Disulfide bond</keyword>
<accession>A0A0H2S1U0</accession>
<dbReference type="CDD" id="cd23507">
    <property type="entry name" value="hydrophobin_I"/>
    <property type="match status" value="1"/>
</dbReference>
<protein>
    <recommendedName>
        <fullName evidence="6">Hydrophobin</fullName>
    </recommendedName>
</protein>
<name>A0A0H2S1U0_9AGAM</name>
<evidence type="ECO:0000313" key="8">
    <source>
        <dbReference type="Proteomes" id="UP000053477"/>
    </source>
</evidence>
<evidence type="ECO:0000313" key="7">
    <source>
        <dbReference type="EMBL" id="KLO15763.1"/>
    </source>
</evidence>
<dbReference type="InterPro" id="IPR001338">
    <property type="entry name" value="Class_I_Hydrophobin"/>
</dbReference>
<keyword evidence="4 6" id="KW-0964">Secreted</keyword>
<dbReference type="Pfam" id="PF01185">
    <property type="entry name" value="Hydrophobin"/>
    <property type="match status" value="1"/>
</dbReference>
<evidence type="ECO:0000256" key="2">
    <source>
        <dbReference type="ARBA" id="ARBA00010446"/>
    </source>
</evidence>